<keyword evidence="12 23" id="KW-0418">Kinase</keyword>
<dbReference type="InterPro" id="IPR036890">
    <property type="entry name" value="HATPase_C_sf"/>
</dbReference>
<evidence type="ECO:0000256" key="16">
    <source>
        <dbReference type="ARBA" id="ARBA00023014"/>
    </source>
</evidence>
<dbReference type="EC" id="2.7.13.3" evidence="4"/>
<evidence type="ECO:0000256" key="19">
    <source>
        <dbReference type="SAM" id="Coils"/>
    </source>
</evidence>
<comment type="catalytic activity">
    <reaction evidence="1">
        <text>ATP + protein L-histidine = ADP + protein N-phospho-L-histidine.</text>
        <dbReference type="EC" id="2.7.13.3"/>
    </reaction>
</comment>
<evidence type="ECO:0000256" key="7">
    <source>
        <dbReference type="ARBA" id="ARBA00022490"/>
    </source>
</evidence>
<keyword evidence="19" id="KW-0175">Coiled coil</keyword>
<accession>A0ABX6LD98</accession>
<evidence type="ECO:0000256" key="2">
    <source>
        <dbReference type="ARBA" id="ARBA00001966"/>
    </source>
</evidence>
<dbReference type="Proteomes" id="UP000503144">
    <property type="component" value="Chromosome"/>
</dbReference>
<feature type="domain" description="Histidine kinase" evidence="22">
    <location>
        <begin position="554"/>
        <end position="643"/>
    </location>
</feature>
<evidence type="ECO:0000256" key="15">
    <source>
        <dbReference type="ARBA" id="ARBA00023012"/>
    </source>
</evidence>
<keyword evidence="21" id="KW-0732">Signal</keyword>
<evidence type="ECO:0000259" key="22">
    <source>
        <dbReference type="PROSITE" id="PS50109"/>
    </source>
</evidence>
<keyword evidence="20" id="KW-0472">Membrane</keyword>
<keyword evidence="13" id="KW-0067">ATP-binding</keyword>
<dbReference type="PANTHER" id="PTHR24421:SF10">
    <property type="entry name" value="NITRATE_NITRITE SENSOR PROTEIN NARQ"/>
    <property type="match status" value="1"/>
</dbReference>
<evidence type="ECO:0000313" key="23">
    <source>
        <dbReference type="EMBL" id="QJB37937.1"/>
    </source>
</evidence>
<organism evidence="23 24">
    <name type="scientific">Chitinophaga oryzae</name>
    <dbReference type="NCBI Taxonomy" id="2725414"/>
    <lineage>
        <taxon>Bacteria</taxon>
        <taxon>Pseudomonadati</taxon>
        <taxon>Bacteroidota</taxon>
        <taxon>Chitinophagia</taxon>
        <taxon>Chitinophagales</taxon>
        <taxon>Chitinophagaceae</taxon>
        <taxon>Chitinophaga</taxon>
    </lineage>
</organism>
<dbReference type="InterPro" id="IPR003594">
    <property type="entry name" value="HATPase_dom"/>
</dbReference>
<evidence type="ECO:0000256" key="5">
    <source>
        <dbReference type="ARBA" id="ARBA00017322"/>
    </source>
</evidence>
<dbReference type="InterPro" id="IPR050482">
    <property type="entry name" value="Sensor_HK_TwoCompSys"/>
</dbReference>
<keyword evidence="20" id="KW-1133">Transmembrane helix</keyword>
<keyword evidence="20" id="KW-0812">Transmembrane</keyword>
<dbReference type="InterPro" id="IPR004358">
    <property type="entry name" value="Sig_transdc_His_kin-like_C"/>
</dbReference>
<evidence type="ECO:0000256" key="11">
    <source>
        <dbReference type="ARBA" id="ARBA00022741"/>
    </source>
</evidence>
<keyword evidence="9" id="KW-0808">Transferase</keyword>
<evidence type="ECO:0000256" key="8">
    <source>
        <dbReference type="ARBA" id="ARBA00022553"/>
    </source>
</evidence>
<evidence type="ECO:0000256" key="14">
    <source>
        <dbReference type="ARBA" id="ARBA00023004"/>
    </source>
</evidence>
<comment type="function">
    <text evidence="17">Member of the two-component regulatory system NreB/NreC involved in the control of dissimilatory nitrate/nitrite reduction in response to oxygen. NreB functions as a direct oxygen sensor histidine kinase which is autophosphorylated, in the absence of oxygen, probably at the conserved histidine residue, and transfers its phosphate group probably to a conserved aspartate residue of NreC. NreB/NreC activates the expression of the nitrate (narGHJI) and nitrite (nir) reductase operons, as well as the putative nitrate transporter gene narT.</text>
</comment>
<dbReference type="SMART" id="SM00387">
    <property type="entry name" value="HATPase_c"/>
    <property type="match status" value="1"/>
</dbReference>
<evidence type="ECO:0000256" key="18">
    <source>
        <dbReference type="ARBA" id="ARBA00030800"/>
    </source>
</evidence>
<name>A0ABX6LD98_9BACT</name>
<reference evidence="23 24" key="2">
    <citation type="submission" date="2020-09" db="EMBL/GenBank/DDBJ databases">
        <authorList>
            <person name="Kittiwongwattana C."/>
        </authorList>
    </citation>
    <scope>NUCLEOTIDE SEQUENCE [LARGE SCALE GENOMIC DNA]</scope>
    <source>
        <strain evidence="23 24">1303</strain>
    </source>
</reference>
<evidence type="ECO:0000256" key="3">
    <source>
        <dbReference type="ARBA" id="ARBA00004496"/>
    </source>
</evidence>
<keyword evidence="10" id="KW-0479">Metal-binding</keyword>
<keyword evidence="24" id="KW-1185">Reference proteome</keyword>
<protein>
    <recommendedName>
        <fullName evidence="5">Oxygen sensor histidine kinase NreB</fullName>
        <ecNumber evidence="4">2.7.13.3</ecNumber>
    </recommendedName>
    <alternativeName>
        <fullName evidence="18">Nitrogen regulation protein B</fullName>
    </alternativeName>
</protein>
<dbReference type="SUPFAM" id="SSF55874">
    <property type="entry name" value="ATPase domain of HSP90 chaperone/DNA topoisomerase II/histidine kinase"/>
    <property type="match status" value="1"/>
</dbReference>
<keyword evidence="8" id="KW-0597">Phosphoprotein</keyword>
<keyword evidence="6" id="KW-0004">4Fe-4S</keyword>
<dbReference type="Pfam" id="PF07730">
    <property type="entry name" value="HisKA_3"/>
    <property type="match status" value="1"/>
</dbReference>
<dbReference type="PANTHER" id="PTHR24421">
    <property type="entry name" value="NITRATE/NITRITE SENSOR PROTEIN NARX-RELATED"/>
    <property type="match status" value="1"/>
</dbReference>
<feature type="chain" id="PRO_5046483933" description="Oxygen sensor histidine kinase NreB" evidence="21">
    <location>
        <begin position="30"/>
        <end position="651"/>
    </location>
</feature>
<feature type="transmembrane region" description="Helical" evidence="20">
    <location>
        <begin position="406"/>
        <end position="426"/>
    </location>
</feature>
<dbReference type="PROSITE" id="PS50109">
    <property type="entry name" value="HIS_KIN"/>
    <property type="match status" value="1"/>
</dbReference>
<keyword evidence="14" id="KW-0408">Iron</keyword>
<evidence type="ECO:0000256" key="12">
    <source>
        <dbReference type="ARBA" id="ARBA00022777"/>
    </source>
</evidence>
<evidence type="ECO:0000256" key="4">
    <source>
        <dbReference type="ARBA" id="ARBA00012438"/>
    </source>
</evidence>
<feature type="coiled-coil region" evidence="19">
    <location>
        <begin position="371"/>
        <end position="398"/>
    </location>
</feature>
<dbReference type="InterPro" id="IPR011990">
    <property type="entry name" value="TPR-like_helical_dom_sf"/>
</dbReference>
<evidence type="ECO:0000256" key="9">
    <source>
        <dbReference type="ARBA" id="ARBA00022679"/>
    </source>
</evidence>
<evidence type="ECO:0000313" key="24">
    <source>
        <dbReference type="Proteomes" id="UP000503144"/>
    </source>
</evidence>
<dbReference type="InterPro" id="IPR005467">
    <property type="entry name" value="His_kinase_dom"/>
</dbReference>
<dbReference type="Gene3D" id="3.30.565.10">
    <property type="entry name" value="Histidine kinase-like ATPase, C-terminal domain"/>
    <property type="match status" value="1"/>
</dbReference>
<proteinExistence type="predicted"/>
<evidence type="ECO:0000256" key="1">
    <source>
        <dbReference type="ARBA" id="ARBA00000085"/>
    </source>
</evidence>
<gene>
    <name evidence="23" type="ORF">HF324_08785</name>
</gene>
<dbReference type="PRINTS" id="PR00344">
    <property type="entry name" value="BCTRLSENSOR"/>
</dbReference>
<keyword evidence="7" id="KW-0963">Cytoplasm</keyword>
<dbReference type="RefSeq" id="WP_168860366.1">
    <property type="nucleotide sequence ID" value="NZ_CP051204.2"/>
</dbReference>
<comment type="subcellular location">
    <subcellularLocation>
        <location evidence="3">Cytoplasm</location>
    </subcellularLocation>
</comment>
<reference evidence="24" key="1">
    <citation type="submission" date="2020-04" db="EMBL/GenBank/DDBJ databases">
        <authorList>
            <person name="Kittiwongwattana C."/>
        </authorList>
    </citation>
    <scope>NUCLEOTIDE SEQUENCE [LARGE SCALE GENOMIC DNA]</scope>
    <source>
        <strain evidence="24">1303</strain>
    </source>
</reference>
<dbReference type="EMBL" id="CP051204">
    <property type="protein sequence ID" value="QJB37937.1"/>
    <property type="molecule type" value="Genomic_DNA"/>
</dbReference>
<evidence type="ECO:0000256" key="10">
    <source>
        <dbReference type="ARBA" id="ARBA00022723"/>
    </source>
</evidence>
<dbReference type="CDD" id="cd16917">
    <property type="entry name" value="HATPase_UhpB-NarQ-NarX-like"/>
    <property type="match status" value="1"/>
</dbReference>
<comment type="cofactor">
    <cofactor evidence="2">
        <name>[4Fe-4S] cluster</name>
        <dbReference type="ChEBI" id="CHEBI:49883"/>
    </cofactor>
</comment>
<keyword evidence="15" id="KW-0902">Two-component regulatory system</keyword>
<evidence type="ECO:0000256" key="20">
    <source>
        <dbReference type="SAM" id="Phobius"/>
    </source>
</evidence>
<feature type="signal peptide" evidence="21">
    <location>
        <begin position="1"/>
        <end position="29"/>
    </location>
</feature>
<evidence type="ECO:0000256" key="13">
    <source>
        <dbReference type="ARBA" id="ARBA00022840"/>
    </source>
</evidence>
<dbReference type="GO" id="GO:0016301">
    <property type="term" value="F:kinase activity"/>
    <property type="evidence" value="ECO:0007669"/>
    <property type="project" value="UniProtKB-KW"/>
</dbReference>
<keyword evidence="16" id="KW-0411">Iron-sulfur</keyword>
<evidence type="ECO:0000256" key="17">
    <source>
        <dbReference type="ARBA" id="ARBA00024827"/>
    </source>
</evidence>
<evidence type="ECO:0000256" key="21">
    <source>
        <dbReference type="SAM" id="SignalP"/>
    </source>
</evidence>
<keyword evidence="11" id="KW-0547">Nucleotide-binding</keyword>
<dbReference type="Pfam" id="PF02518">
    <property type="entry name" value="HATPase_c"/>
    <property type="match status" value="1"/>
</dbReference>
<dbReference type="Gene3D" id="1.25.40.10">
    <property type="entry name" value="Tetratricopeptide repeat domain"/>
    <property type="match status" value="1"/>
</dbReference>
<sequence length="651" mass="73436">MQPLPGFPLYRCRRLLLCMLVSLPFVSPAQQPSGQPYPDSLLQLLHYQSNKAEKAEILFQLSQYWADLDSGRGVTYAREALKYIPHDPYHEGRGHYFLAGAFFEYDIPRAQQEYQQAIHRLEQRKSREAVLLLSKAWHNYGALEQRQGREKNFAAILLNKVVPLATQAGDTLRLGNYYLSLSTVFDNIFDYKRAATYALQAAAVFNRQQPGSEYLIACYTAAATSCLSLNDAAACKIYLDSAAGYVNRYPDSRLGPAYYRTTGRYYNHQRAWPQALSHLRQGILLAENVNRPYDATTIKMELYQTYKAQGALDTARQILLDIYRRPYVREMPENMRLILRELASTDSALHRPQAAYDWLLQYSSLTDTLTERQTRQQISELEAKYNYAEKEKALLLVKAHAVRQKMLLWGIIFLLVPFCVVLIFLYRSLRSKALQAQQIAIAKALLYGEERERSRLARDLHDGLGGTLASISIRLSEVSGIPAGPLAPISRQLDLAVSELRRIAHNMAPEALFRLGLQAALQDLSETHSNSRTTVTLQTMDIRDDLPQQVQLMIYRIVQELLTNITKHAAAGEVLIQCSQLDDMFYITAEDNGKGFSMAGIPAGKGIGIQNIRNRVAFLNGKMEIQSSPGKGTIINIELSCKPTTPSPSSL</sequence>
<evidence type="ECO:0000256" key="6">
    <source>
        <dbReference type="ARBA" id="ARBA00022485"/>
    </source>
</evidence>
<dbReference type="InterPro" id="IPR011712">
    <property type="entry name" value="Sig_transdc_His_kin_sub3_dim/P"/>
</dbReference>